<keyword evidence="4" id="KW-0862">Zinc</keyword>
<evidence type="ECO:0000256" key="4">
    <source>
        <dbReference type="ARBA" id="ARBA00022833"/>
    </source>
</evidence>
<feature type="compositionally biased region" description="Polar residues" evidence="6">
    <location>
        <begin position="203"/>
        <end position="214"/>
    </location>
</feature>
<evidence type="ECO:0000256" key="5">
    <source>
        <dbReference type="PROSITE-ProRule" id="PRU00042"/>
    </source>
</evidence>
<evidence type="ECO:0000256" key="3">
    <source>
        <dbReference type="ARBA" id="ARBA00022771"/>
    </source>
</evidence>
<feature type="region of interest" description="Disordered" evidence="6">
    <location>
        <begin position="187"/>
        <end position="272"/>
    </location>
</feature>
<dbReference type="InterPro" id="IPR036236">
    <property type="entry name" value="Znf_C2H2_sf"/>
</dbReference>
<dbReference type="EMBL" id="LJIJ01000946">
    <property type="protein sequence ID" value="ODM93601.1"/>
    <property type="molecule type" value="Genomic_DNA"/>
</dbReference>
<evidence type="ECO:0000259" key="7">
    <source>
        <dbReference type="PROSITE" id="PS50157"/>
    </source>
</evidence>
<dbReference type="Pfam" id="PF00096">
    <property type="entry name" value="zf-C2H2"/>
    <property type="match status" value="1"/>
</dbReference>
<gene>
    <name evidence="8" type="ORF">Ocin01_13076</name>
</gene>
<dbReference type="SMART" id="SM00355">
    <property type="entry name" value="ZnF_C2H2"/>
    <property type="match status" value="10"/>
</dbReference>
<evidence type="ECO:0000313" key="9">
    <source>
        <dbReference type="Proteomes" id="UP000094527"/>
    </source>
</evidence>
<dbReference type="Gene3D" id="3.30.160.60">
    <property type="entry name" value="Classic Zinc Finger"/>
    <property type="match status" value="4"/>
</dbReference>
<feature type="domain" description="C2H2-type" evidence="7">
    <location>
        <begin position="522"/>
        <end position="550"/>
    </location>
</feature>
<dbReference type="Proteomes" id="UP000094527">
    <property type="component" value="Unassembled WGS sequence"/>
</dbReference>
<feature type="domain" description="C2H2-type" evidence="7">
    <location>
        <begin position="580"/>
        <end position="603"/>
    </location>
</feature>
<dbReference type="AlphaFoldDB" id="A0A1D2ML38"/>
<keyword evidence="2" id="KW-0677">Repeat</keyword>
<accession>A0A1D2ML38</accession>
<feature type="compositionally biased region" description="Low complexity" evidence="6">
    <location>
        <begin position="226"/>
        <end position="237"/>
    </location>
</feature>
<protein>
    <submittedName>
        <fullName evidence="8">Putative zinc finger protein</fullName>
    </submittedName>
</protein>
<keyword evidence="1" id="KW-0479">Metal-binding</keyword>
<evidence type="ECO:0000256" key="1">
    <source>
        <dbReference type="ARBA" id="ARBA00022723"/>
    </source>
</evidence>
<organism evidence="8 9">
    <name type="scientific">Orchesella cincta</name>
    <name type="common">Springtail</name>
    <name type="synonym">Podura cincta</name>
    <dbReference type="NCBI Taxonomy" id="48709"/>
    <lineage>
        <taxon>Eukaryota</taxon>
        <taxon>Metazoa</taxon>
        <taxon>Ecdysozoa</taxon>
        <taxon>Arthropoda</taxon>
        <taxon>Hexapoda</taxon>
        <taxon>Collembola</taxon>
        <taxon>Entomobryomorpha</taxon>
        <taxon>Entomobryoidea</taxon>
        <taxon>Orchesellidae</taxon>
        <taxon>Orchesellinae</taxon>
        <taxon>Orchesella</taxon>
    </lineage>
</organism>
<reference evidence="8 9" key="1">
    <citation type="journal article" date="2016" name="Genome Biol. Evol.">
        <title>Gene Family Evolution Reflects Adaptation to Soil Environmental Stressors in the Genome of the Collembolan Orchesella cincta.</title>
        <authorList>
            <person name="Faddeeva-Vakhrusheva A."/>
            <person name="Derks M.F."/>
            <person name="Anvar S.Y."/>
            <person name="Agamennone V."/>
            <person name="Suring W."/>
            <person name="Smit S."/>
            <person name="van Straalen N.M."/>
            <person name="Roelofs D."/>
        </authorList>
    </citation>
    <scope>NUCLEOTIDE SEQUENCE [LARGE SCALE GENOMIC DNA]</scope>
    <source>
        <tissue evidence="8">Mixed pool</tissue>
    </source>
</reference>
<dbReference type="GO" id="GO:0008270">
    <property type="term" value="F:zinc ion binding"/>
    <property type="evidence" value="ECO:0007669"/>
    <property type="project" value="UniProtKB-KW"/>
</dbReference>
<evidence type="ECO:0000256" key="2">
    <source>
        <dbReference type="ARBA" id="ARBA00022737"/>
    </source>
</evidence>
<dbReference type="GO" id="GO:0000977">
    <property type="term" value="F:RNA polymerase II transcription regulatory region sequence-specific DNA binding"/>
    <property type="evidence" value="ECO:0007669"/>
    <property type="project" value="TreeGrafter"/>
</dbReference>
<evidence type="ECO:0000313" key="8">
    <source>
        <dbReference type="EMBL" id="ODM93601.1"/>
    </source>
</evidence>
<feature type="domain" description="C2H2-type" evidence="7">
    <location>
        <begin position="294"/>
        <end position="323"/>
    </location>
</feature>
<keyword evidence="9" id="KW-1185">Reference proteome</keyword>
<dbReference type="GO" id="GO:0005634">
    <property type="term" value="C:nucleus"/>
    <property type="evidence" value="ECO:0007669"/>
    <property type="project" value="TreeGrafter"/>
</dbReference>
<dbReference type="PROSITE" id="PS00028">
    <property type="entry name" value="ZINC_FINGER_C2H2_1"/>
    <property type="match status" value="7"/>
</dbReference>
<dbReference type="OrthoDB" id="7770689at2759"/>
<proteinExistence type="predicted"/>
<dbReference type="SUPFAM" id="SSF57667">
    <property type="entry name" value="beta-beta-alpha zinc fingers"/>
    <property type="match status" value="3"/>
</dbReference>
<dbReference type="STRING" id="48709.A0A1D2ML38"/>
<dbReference type="GO" id="GO:0000981">
    <property type="term" value="F:DNA-binding transcription factor activity, RNA polymerase II-specific"/>
    <property type="evidence" value="ECO:0007669"/>
    <property type="project" value="TreeGrafter"/>
</dbReference>
<dbReference type="PROSITE" id="PS50157">
    <property type="entry name" value="ZINC_FINGER_C2H2_2"/>
    <property type="match status" value="4"/>
</dbReference>
<dbReference type="PANTHER" id="PTHR24379">
    <property type="entry name" value="KRAB AND ZINC FINGER DOMAIN-CONTAINING"/>
    <property type="match status" value="1"/>
</dbReference>
<dbReference type="PANTHER" id="PTHR24379:SF127">
    <property type="entry name" value="BLOODY FINGERS-RELATED"/>
    <property type="match status" value="1"/>
</dbReference>
<evidence type="ECO:0000256" key="6">
    <source>
        <dbReference type="SAM" id="MobiDB-lite"/>
    </source>
</evidence>
<sequence length="803" mass="89481">MGGHGKPSCFVCLKSISQNHNDRVNDSELFRKFAGVLSGYLQLSSLSSHGGSTGDSENVSIFCVQCISMISNACDVYKEFRAIEVHLSKQLGELGELMMGEKKMSEGLSNSFKETLTRLEIRVSGRIPGYVEKVRNVVALKCALKGREIELEHDHRPLENKKTVNVEEGYHAEKEIHYIKVELESDADDSPMEGGFDDDRSEQSFPNDSDTVQVKQMGGDKNVENSELSSVSSSSHSSDSEFVEHSSSTRKPRKKKLHKKAIHPSQESAIGGIRKKLEGVKAKSKAGQGVDNDVECNCNLCGMPFENMVLFGRHLLIHEDREPLKNIACHYCWMSFALPQSYDNHLKTRHSDKAELKFCCDNEQCEELSFGSTEELNEHLKTHSEEVHICIKCNWGFLDFGMLELHRLIHLKSVRGNFPCPKCTCILHGFPKLRDHYNIRHGANMALYKCPKCSVSCVTTSNLKTHLKSHLKTHENGNQSKPPHSMYPTLSCGKCDVTFPGSVKGKERLRVHMKTMHSEVKHPCPVCQEIFISERAMERHMKQTHQTTRMSCKFCNKECASRVSLKKHIATIHPSNPEEHLCQYCGNVFSNRQYVLQHIRVVHKELFEGQGKNVCLNCGEKFHILGLLKKHSKTCQSKPAAGGVEDNIGVNELAPVHEQKLVKCFSLAELILTRRESSYLHHPTNIHQDFCVINSKHAMGDSREAGEPVTGQPERGPLMNKVKDVQSSDVQLDPTINLQGEKCGGVMNGSGRPPLSSDPCCASCVYSWWYCGGMSDGRLCCGDCAGCDLSGCDCSGCDCAGGC</sequence>
<feature type="domain" description="C2H2-type" evidence="7">
    <location>
        <begin position="448"/>
        <end position="475"/>
    </location>
</feature>
<comment type="caution">
    <text evidence="8">The sequence shown here is derived from an EMBL/GenBank/DDBJ whole genome shotgun (WGS) entry which is preliminary data.</text>
</comment>
<dbReference type="InterPro" id="IPR013087">
    <property type="entry name" value="Znf_C2H2_type"/>
</dbReference>
<feature type="compositionally biased region" description="Acidic residues" evidence="6">
    <location>
        <begin position="187"/>
        <end position="196"/>
    </location>
</feature>
<name>A0A1D2ML38_ORCCI</name>
<feature type="compositionally biased region" description="Basic residues" evidence="6">
    <location>
        <begin position="248"/>
        <end position="262"/>
    </location>
</feature>
<keyword evidence="3 5" id="KW-0863">Zinc-finger</keyword>